<sequence>MIRCQAEKTKLARAPGNPLYFACVMGSLMTTVS</sequence>
<protein>
    <submittedName>
        <fullName evidence="1">Uncharacterized protein</fullName>
    </submittedName>
</protein>
<evidence type="ECO:0000313" key="1">
    <source>
        <dbReference type="EMBL" id="JAH06550.1"/>
    </source>
</evidence>
<reference evidence="1" key="2">
    <citation type="journal article" date="2015" name="Fish Shellfish Immunol.">
        <title>Early steps in the European eel (Anguilla anguilla)-Vibrio vulnificus interaction in the gills: Role of the RtxA13 toxin.</title>
        <authorList>
            <person name="Callol A."/>
            <person name="Pajuelo D."/>
            <person name="Ebbesson L."/>
            <person name="Teles M."/>
            <person name="MacKenzie S."/>
            <person name="Amaro C."/>
        </authorList>
    </citation>
    <scope>NUCLEOTIDE SEQUENCE</scope>
</reference>
<dbReference type="AlphaFoldDB" id="A0A0E9PR37"/>
<dbReference type="EMBL" id="GBXM01102027">
    <property type="protein sequence ID" value="JAH06550.1"/>
    <property type="molecule type" value="Transcribed_RNA"/>
</dbReference>
<accession>A0A0E9PR37</accession>
<organism evidence="1">
    <name type="scientific">Anguilla anguilla</name>
    <name type="common">European freshwater eel</name>
    <name type="synonym">Muraena anguilla</name>
    <dbReference type="NCBI Taxonomy" id="7936"/>
    <lineage>
        <taxon>Eukaryota</taxon>
        <taxon>Metazoa</taxon>
        <taxon>Chordata</taxon>
        <taxon>Craniata</taxon>
        <taxon>Vertebrata</taxon>
        <taxon>Euteleostomi</taxon>
        <taxon>Actinopterygii</taxon>
        <taxon>Neopterygii</taxon>
        <taxon>Teleostei</taxon>
        <taxon>Anguilliformes</taxon>
        <taxon>Anguillidae</taxon>
        <taxon>Anguilla</taxon>
    </lineage>
</organism>
<name>A0A0E9PR37_ANGAN</name>
<proteinExistence type="predicted"/>
<reference evidence="1" key="1">
    <citation type="submission" date="2014-11" db="EMBL/GenBank/DDBJ databases">
        <authorList>
            <person name="Amaro Gonzalez C."/>
        </authorList>
    </citation>
    <scope>NUCLEOTIDE SEQUENCE</scope>
</reference>